<dbReference type="EC" id="3.5.-.-" evidence="1"/>
<name>A0ABU9VWA0_9CLOT</name>
<evidence type="ECO:0000313" key="1">
    <source>
        <dbReference type="EMBL" id="MEN1761437.1"/>
    </source>
</evidence>
<keyword evidence="2" id="KW-1185">Reference proteome</keyword>
<sequence>MKVIDLSHLIEKGMPIFPGDPEPSIESAFTHEKDSFHVNRLLMGSHTGTHIDAPYHIDPLGDPIDTIPIHRFVGMGVKVSLTGLKPETPITTAMMSPALEQLHPGDFLIIHTGWDQYFHHHDHYQQHPYLTPEAAQGIVEKQISLIAIDALNVDPTLKEIYPAHEVFMKNDCLIVENLCGLDQVKATRGLYAFLPLKLKGADGSPLRAVFLQP</sequence>
<comment type="caution">
    <text evidence="1">The sequence shown here is derived from an EMBL/GenBank/DDBJ whole genome shotgun (WGS) entry which is preliminary data.</text>
</comment>
<organism evidence="1 2">
    <name type="scientific">Anoxynatronum sibiricum</name>
    <dbReference type="NCBI Taxonomy" id="210623"/>
    <lineage>
        <taxon>Bacteria</taxon>
        <taxon>Bacillati</taxon>
        <taxon>Bacillota</taxon>
        <taxon>Clostridia</taxon>
        <taxon>Eubacteriales</taxon>
        <taxon>Clostridiaceae</taxon>
        <taxon>Anoxynatronum</taxon>
    </lineage>
</organism>
<gene>
    <name evidence="1" type="ORF">AAIG11_13170</name>
</gene>
<keyword evidence="1" id="KW-0378">Hydrolase</keyword>
<dbReference type="SUPFAM" id="SSF102198">
    <property type="entry name" value="Putative cyclase"/>
    <property type="match status" value="1"/>
</dbReference>
<dbReference type="InterPro" id="IPR037175">
    <property type="entry name" value="KFase_sf"/>
</dbReference>
<dbReference type="PANTHER" id="PTHR31118">
    <property type="entry name" value="CYCLASE-LIKE PROTEIN 2"/>
    <property type="match status" value="1"/>
</dbReference>
<dbReference type="Pfam" id="PF04199">
    <property type="entry name" value="Cyclase"/>
    <property type="match status" value="1"/>
</dbReference>
<dbReference type="GO" id="GO:0016787">
    <property type="term" value="F:hydrolase activity"/>
    <property type="evidence" value="ECO:0007669"/>
    <property type="project" value="UniProtKB-KW"/>
</dbReference>
<dbReference type="EMBL" id="JBCITM010000016">
    <property type="protein sequence ID" value="MEN1761437.1"/>
    <property type="molecule type" value="Genomic_DNA"/>
</dbReference>
<dbReference type="Gene3D" id="3.50.30.50">
    <property type="entry name" value="Putative cyclase"/>
    <property type="match status" value="1"/>
</dbReference>
<proteinExistence type="predicted"/>
<evidence type="ECO:0000313" key="2">
    <source>
        <dbReference type="Proteomes" id="UP001407405"/>
    </source>
</evidence>
<dbReference type="Proteomes" id="UP001407405">
    <property type="component" value="Unassembled WGS sequence"/>
</dbReference>
<reference evidence="1 2" key="1">
    <citation type="submission" date="2024-04" db="EMBL/GenBank/DDBJ databases">
        <title>Genome sequencing and metabolic network reconstruction of aminoacids and betaine degradation by Anoxynatronum sibiricum.</title>
        <authorList>
            <person name="Detkova E.N."/>
            <person name="Boltjanskaja Y.V."/>
            <person name="Mardanov A.V."/>
            <person name="Kevbrin V."/>
        </authorList>
    </citation>
    <scope>NUCLEOTIDE SEQUENCE [LARGE SCALE GENOMIC DNA]</scope>
    <source>
        <strain evidence="1 2">Z-7981</strain>
    </source>
</reference>
<dbReference type="InterPro" id="IPR007325">
    <property type="entry name" value="KFase/CYL"/>
</dbReference>
<protein>
    <submittedName>
        <fullName evidence="1">Cyclase family protein</fullName>
        <ecNumber evidence="1">3.5.-.-</ecNumber>
    </submittedName>
</protein>
<dbReference type="PANTHER" id="PTHR31118:SF12">
    <property type="entry name" value="CYCLASE-LIKE PROTEIN 2"/>
    <property type="match status" value="1"/>
</dbReference>
<dbReference type="RefSeq" id="WP_343186725.1">
    <property type="nucleotide sequence ID" value="NZ_JBCITM010000016.1"/>
</dbReference>
<accession>A0ABU9VWA0</accession>